<name>A0ABW4GIR6_9ACTN</name>
<dbReference type="Pfam" id="PF25148">
    <property type="entry name" value="DUF7824"/>
    <property type="match status" value="1"/>
</dbReference>
<protein>
    <submittedName>
        <fullName evidence="3">DUF6493 family protein</fullName>
    </submittedName>
</protein>
<evidence type="ECO:0000259" key="2">
    <source>
        <dbReference type="Pfam" id="PF25148"/>
    </source>
</evidence>
<reference evidence="4" key="1">
    <citation type="journal article" date="2019" name="Int. J. Syst. Evol. Microbiol.">
        <title>The Global Catalogue of Microorganisms (GCM) 10K type strain sequencing project: providing services to taxonomists for standard genome sequencing and annotation.</title>
        <authorList>
            <consortium name="The Broad Institute Genomics Platform"/>
            <consortium name="The Broad Institute Genome Sequencing Center for Infectious Disease"/>
            <person name="Wu L."/>
            <person name="Ma J."/>
        </authorList>
    </citation>
    <scope>NUCLEOTIDE SEQUENCE [LARGE SCALE GENOMIC DNA]</scope>
    <source>
        <strain evidence="4">CGMCC 1.15399</strain>
    </source>
</reference>
<keyword evidence="4" id="KW-1185">Reference proteome</keyword>
<comment type="caution">
    <text evidence="3">The sequence shown here is derived from an EMBL/GenBank/DDBJ whole genome shotgun (WGS) entry which is preliminary data.</text>
</comment>
<feature type="region of interest" description="Disordered" evidence="1">
    <location>
        <begin position="334"/>
        <end position="355"/>
    </location>
</feature>
<sequence length="531" mass="58347">MAEALQALLFRPERKLVSVGLTWLDQAARAAGDNADEYALALAYAFACESPDIQERAVRLALKHGARFTPSGAEVIRDALGLLPPDLGEQLVTMFGGEVAADEDDDFVPVPLPELPSLDAGFPPIEDIRELGVFPDREDWQGTERWLAAFVRFCTEDRDLLRSVLARRTSWPTRLDVQPEWRYLDQWSEAMARQIVTPEIRFDPPPVSSSVPWPSLSSRLPSPARVSPQHLFLLRRWAEVHAALRAGTLPPYLLATPTSGTGHLDPGVLVDRLEGYERTGVKALDVDLWQALLRLPRSIAPEVVARAGGLTSRAGSTAARWMSDRPSPVTAVGWTRGFTPCAGDREPSGGEHPDLVPRIDLRYGESGPPLDLRYGESSLPLELPYGEVDPPPDLPRGEFSPLRDLFSDPDRQRWDGHSVYLPWWPAVLPSDREVVALHCLPSLLYQWNALGAESGILRALARADGVAGEGVALLLAYFLVERDSRLGGTQPNAGVRVLVGMAERGDLPAAEVGRQLALLLRRAWFKLGAVV</sequence>
<feature type="domain" description="DUF7824" evidence="2">
    <location>
        <begin position="229"/>
        <end position="302"/>
    </location>
</feature>
<evidence type="ECO:0000256" key="1">
    <source>
        <dbReference type="SAM" id="MobiDB-lite"/>
    </source>
</evidence>
<evidence type="ECO:0000313" key="3">
    <source>
        <dbReference type="EMBL" id="MFD1542661.1"/>
    </source>
</evidence>
<dbReference type="Proteomes" id="UP001597097">
    <property type="component" value="Unassembled WGS sequence"/>
</dbReference>
<gene>
    <name evidence="3" type="ORF">ACFSJ0_36790</name>
</gene>
<accession>A0ABW4GIR6</accession>
<evidence type="ECO:0000313" key="4">
    <source>
        <dbReference type="Proteomes" id="UP001597097"/>
    </source>
</evidence>
<feature type="compositionally biased region" description="Basic and acidic residues" evidence="1">
    <location>
        <begin position="343"/>
        <end position="355"/>
    </location>
</feature>
<dbReference type="InterPro" id="IPR056726">
    <property type="entry name" value="DUF7824"/>
</dbReference>
<proteinExistence type="predicted"/>
<organism evidence="3 4">
    <name type="scientific">Nonomuraea guangzhouensis</name>
    <dbReference type="NCBI Taxonomy" id="1291555"/>
    <lineage>
        <taxon>Bacteria</taxon>
        <taxon>Bacillati</taxon>
        <taxon>Actinomycetota</taxon>
        <taxon>Actinomycetes</taxon>
        <taxon>Streptosporangiales</taxon>
        <taxon>Streptosporangiaceae</taxon>
        <taxon>Nonomuraea</taxon>
    </lineage>
</organism>
<dbReference type="RefSeq" id="WP_219538353.1">
    <property type="nucleotide sequence ID" value="NZ_JAHKRM010000046.1"/>
</dbReference>
<dbReference type="EMBL" id="JBHUCM010000032">
    <property type="protein sequence ID" value="MFD1542661.1"/>
    <property type="molecule type" value="Genomic_DNA"/>
</dbReference>